<dbReference type="Proteomes" id="UP001058980">
    <property type="component" value="Chromosome"/>
</dbReference>
<dbReference type="EMBL" id="CP102780">
    <property type="protein sequence ID" value="UVA80702.1"/>
    <property type="molecule type" value="Genomic_DNA"/>
</dbReference>
<evidence type="ECO:0000313" key="2">
    <source>
        <dbReference type="Proteomes" id="UP001058980"/>
    </source>
</evidence>
<proteinExistence type="predicted"/>
<organism evidence="1 2">
    <name type="scientific">Pandoraea commovens</name>
    <dbReference type="NCBI Taxonomy" id="2508289"/>
    <lineage>
        <taxon>Bacteria</taxon>
        <taxon>Pseudomonadati</taxon>
        <taxon>Pseudomonadota</taxon>
        <taxon>Betaproteobacteria</taxon>
        <taxon>Burkholderiales</taxon>
        <taxon>Burkholderiaceae</taxon>
        <taxon>Pandoraea</taxon>
    </lineage>
</organism>
<sequence length="64" mass="7215">MFRYSMTLRGGNPQALMLPPQCLHHYHVDPHPDAAHDAARPGLVTRAGQWLASFVRHRESVKQG</sequence>
<accession>A0ABY5QIS5</accession>
<gene>
    <name evidence="1" type="ORF">NTU39_06755</name>
</gene>
<name>A0ABY5QIS5_9BURK</name>
<protein>
    <submittedName>
        <fullName evidence="1">Uncharacterized protein</fullName>
    </submittedName>
</protein>
<keyword evidence="2" id="KW-1185">Reference proteome</keyword>
<reference evidence="1" key="1">
    <citation type="submission" date="2022-08" db="EMBL/GenBank/DDBJ databases">
        <title>Multi-unit outbreak of Pandoraea commovens among non-cystic fibrosis intensive care patients from 2019 to 2021 in Berlin, Germany.</title>
        <authorList>
            <person name="Menzel P."/>
        </authorList>
    </citation>
    <scope>NUCLEOTIDE SEQUENCE</scope>
    <source>
        <strain evidence="1">LB-19-202-79</strain>
    </source>
</reference>
<evidence type="ECO:0000313" key="1">
    <source>
        <dbReference type="EMBL" id="UVA80702.1"/>
    </source>
</evidence>
<dbReference type="RefSeq" id="WP_257959537.1">
    <property type="nucleotide sequence ID" value="NZ_CP102780.1"/>
</dbReference>